<dbReference type="OMA" id="RRDISCK"/>
<accession>E3NJ95</accession>
<keyword evidence="3" id="KW-1185">Reference proteome</keyword>
<dbReference type="HOGENOM" id="CLU_015060_3_0_1"/>
<dbReference type="InParanoid" id="E3NJ95"/>
<evidence type="ECO:0000313" key="2">
    <source>
        <dbReference type="EMBL" id="EFP00559.1"/>
    </source>
</evidence>
<dbReference type="AlphaFoldDB" id="E3NJ95"/>
<gene>
    <name evidence="2" type="ORF">CRE_27906</name>
</gene>
<reference evidence="2" key="1">
    <citation type="submission" date="2007-07" db="EMBL/GenBank/DDBJ databases">
        <title>PCAP assembly of the Caenorhabditis remanei genome.</title>
        <authorList>
            <consortium name="The Caenorhabditis remanei Sequencing Consortium"/>
            <person name="Wilson R.K."/>
        </authorList>
    </citation>
    <scope>NUCLEOTIDE SEQUENCE [LARGE SCALE GENOMIC DNA]</scope>
    <source>
        <strain evidence="2">PB4641</strain>
    </source>
</reference>
<dbReference type="PANTHER" id="PTHR47160">
    <property type="entry name" value="PUTATIVE-RELATED"/>
    <property type="match status" value="1"/>
</dbReference>
<proteinExistence type="predicted"/>
<name>E3NJ95_CAERE</name>
<dbReference type="STRING" id="31234.E3NJ95"/>
<protein>
    <submittedName>
        <fullName evidence="2">Uncharacterized protein</fullName>
    </submittedName>
</protein>
<dbReference type="OrthoDB" id="5848850at2759"/>
<sequence>MPKRNLRPLYSHDGFTIRTNKVLADGAELVHCTERQTKIGCTASGRRENGVITLVKPHSGHVKDDGIAKPKIAKVDVKDRAASTKLSPRDILHEAKMKHGVGAVVMAGTASSIQRMISRTRDERCVDTDAADAANPKFQGKLTLDDDQEKFLLFDEVVALSGGRNVCFGNKLALEVLEKSKILLTDGTFAVARDPFQQLWSIHAQFGDSSIPVIHVLMSSRSIADYAHALEKIKVLVPNWAPTDYLGDLEIGQAKAVCDAFPGIKKSFCLFHLLQSWYRRLKKLKLDGLTQYGASLYKFWTLLCCLPYGDVTRVEQDFDELICLLPQPPTQEMKEFEEYIRKFYIGPRRSLKFPPLSWNVSDRTLRNLPRTTNAVEAMHRNLERCIRGHRSYVSSNNPLQLKRLFITNKPFERYYQQQSKQEDDDWRDQLRVSTGRENEIHIKSWYENSIKNAHLNIVGDCTESIYFRLEQPDVDQKAPRLLRKQKMKATKSGREGNMKDEEL</sequence>
<dbReference type="EMBL" id="DS268731">
    <property type="protein sequence ID" value="EFP00559.1"/>
    <property type="molecule type" value="Genomic_DNA"/>
</dbReference>
<dbReference type="eggNOG" id="ENOG502S0E9">
    <property type="taxonomic scope" value="Eukaryota"/>
</dbReference>
<dbReference type="PANTHER" id="PTHR47160:SF8">
    <property type="entry name" value="MULE TRANSPOSASE DOMAIN-CONTAINING PROTEIN"/>
    <property type="match status" value="1"/>
</dbReference>
<feature type="compositionally biased region" description="Basic and acidic residues" evidence="1">
    <location>
        <begin position="492"/>
        <end position="503"/>
    </location>
</feature>
<feature type="compositionally biased region" description="Basic residues" evidence="1">
    <location>
        <begin position="480"/>
        <end position="491"/>
    </location>
</feature>
<feature type="region of interest" description="Disordered" evidence="1">
    <location>
        <begin position="477"/>
        <end position="503"/>
    </location>
</feature>
<evidence type="ECO:0000313" key="3">
    <source>
        <dbReference type="Proteomes" id="UP000008281"/>
    </source>
</evidence>
<organism evidence="3">
    <name type="scientific">Caenorhabditis remanei</name>
    <name type="common">Caenorhabditis vulgaris</name>
    <dbReference type="NCBI Taxonomy" id="31234"/>
    <lineage>
        <taxon>Eukaryota</taxon>
        <taxon>Metazoa</taxon>
        <taxon>Ecdysozoa</taxon>
        <taxon>Nematoda</taxon>
        <taxon>Chromadorea</taxon>
        <taxon>Rhabditida</taxon>
        <taxon>Rhabditina</taxon>
        <taxon>Rhabditomorpha</taxon>
        <taxon>Rhabditoidea</taxon>
        <taxon>Rhabditidae</taxon>
        <taxon>Peloderinae</taxon>
        <taxon>Caenorhabditis</taxon>
    </lineage>
</organism>
<evidence type="ECO:0000256" key="1">
    <source>
        <dbReference type="SAM" id="MobiDB-lite"/>
    </source>
</evidence>
<dbReference type="Proteomes" id="UP000008281">
    <property type="component" value="Unassembled WGS sequence"/>
</dbReference>